<comment type="similarity">
    <text evidence="3">Belongs to the methyl-accepting chemotaxis (MCP) protein family.</text>
</comment>
<reference evidence="9 10" key="1">
    <citation type="submission" date="2023-03" db="EMBL/GenBank/DDBJ databases">
        <title>Draft genome sequence of Thalassotalea eurytherma JCM 18482T.</title>
        <authorList>
            <person name="Sawabe T."/>
        </authorList>
    </citation>
    <scope>NUCLEOTIDE SEQUENCE [LARGE SCALE GENOMIC DNA]</scope>
    <source>
        <strain evidence="9 10">JCM 18482</strain>
    </source>
</reference>
<feature type="domain" description="HAMP" evidence="8">
    <location>
        <begin position="321"/>
        <end position="374"/>
    </location>
</feature>
<keyword evidence="6" id="KW-1133">Transmembrane helix</keyword>
<dbReference type="Pfam" id="PF00672">
    <property type="entry name" value="HAMP"/>
    <property type="match status" value="1"/>
</dbReference>
<dbReference type="PANTHER" id="PTHR32089:SF112">
    <property type="entry name" value="LYSOZYME-LIKE PROTEIN-RELATED"/>
    <property type="match status" value="1"/>
</dbReference>
<dbReference type="PROSITE" id="PS50885">
    <property type="entry name" value="HAMP"/>
    <property type="match status" value="1"/>
</dbReference>
<comment type="caution">
    <text evidence="9">The sequence shown here is derived from an EMBL/GenBank/DDBJ whole genome shotgun (WGS) entry which is preliminary data.</text>
</comment>
<evidence type="ECO:0000256" key="4">
    <source>
        <dbReference type="PROSITE-ProRule" id="PRU00284"/>
    </source>
</evidence>
<dbReference type="PANTHER" id="PTHR32089">
    <property type="entry name" value="METHYL-ACCEPTING CHEMOTAXIS PROTEIN MCPB"/>
    <property type="match status" value="1"/>
</dbReference>
<keyword evidence="6" id="KW-0472">Membrane</keyword>
<comment type="subcellular location">
    <subcellularLocation>
        <location evidence="1">Membrane</location>
    </subcellularLocation>
</comment>
<feature type="coiled-coil region" evidence="5">
    <location>
        <begin position="527"/>
        <end position="561"/>
    </location>
</feature>
<dbReference type="Gene3D" id="1.10.287.950">
    <property type="entry name" value="Methyl-accepting chemotaxis protein"/>
    <property type="match status" value="1"/>
</dbReference>
<evidence type="ECO:0000256" key="2">
    <source>
        <dbReference type="ARBA" id="ARBA00023224"/>
    </source>
</evidence>
<evidence type="ECO:0000259" key="8">
    <source>
        <dbReference type="PROSITE" id="PS50885"/>
    </source>
</evidence>
<dbReference type="PROSITE" id="PS50111">
    <property type="entry name" value="CHEMOTAXIS_TRANSDUC_2"/>
    <property type="match status" value="1"/>
</dbReference>
<evidence type="ECO:0000259" key="7">
    <source>
        <dbReference type="PROSITE" id="PS50111"/>
    </source>
</evidence>
<dbReference type="Pfam" id="PF00015">
    <property type="entry name" value="MCPsignal"/>
    <property type="match status" value="1"/>
</dbReference>
<dbReference type="InterPro" id="IPR004089">
    <property type="entry name" value="MCPsignal_dom"/>
</dbReference>
<dbReference type="EMBL" id="BSSU01000007">
    <property type="protein sequence ID" value="GLX82188.1"/>
    <property type="molecule type" value="Genomic_DNA"/>
</dbReference>
<evidence type="ECO:0000256" key="1">
    <source>
        <dbReference type="ARBA" id="ARBA00004370"/>
    </source>
</evidence>
<dbReference type="SUPFAM" id="SSF58104">
    <property type="entry name" value="Methyl-accepting chemotaxis protein (MCP) signaling domain"/>
    <property type="match status" value="1"/>
</dbReference>
<keyword evidence="6" id="KW-0812">Transmembrane</keyword>
<dbReference type="CDD" id="cd06225">
    <property type="entry name" value="HAMP"/>
    <property type="match status" value="1"/>
</dbReference>
<proteinExistence type="inferred from homology"/>
<dbReference type="RefSeq" id="WP_284207547.1">
    <property type="nucleotide sequence ID" value="NZ_BSSU01000007.1"/>
</dbReference>
<accession>A0ABQ6H1W3</accession>
<gene>
    <name evidence="9" type="ORF">theurythT_16400</name>
</gene>
<name>A0ABQ6H1W3_9GAMM</name>
<evidence type="ECO:0000313" key="10">
    <source>
        <dbReference type="Proteomes" id="UP001157133"/>
    </source>
</evidence>
<protein>
    <submittedName>
        <fullName evidence="9">Methyl-accepting chemotaxis protein</fullName>
    </submittedName>
</protein>
<keyword evidence="5" id="KW-0175">Coiled coil</keyword>
<evidence type="ECO:0000256" key="3">
    <source>
        <dbReference type="ARBA" id="ARBA00029447"/>
    </source>
</evidence>
<keyword evidence="2 4" id="KW-0807">Transducer</keyword>
<sequence length="644" mass="71448">MRVSSFSRLSVIAISLFTVLFFLAMYHVATTLTDSKQRLSTYQAVKKTTEVDFYRTIASYLSSGDASLLTEAESHLDKIKQLASEVNIANFSNQLSAQAEQLKQDLTLKYRAMGKQSGDPMVLLRNSEQGMLASNQSLADYVEQSTEINQQERIDYLKTIQAIHHGITQLSLQREKLFLNQQTTQQSINRETNNLKALLARLENMPSLSIFDESDVDEDDLLFDEDEDATELSQEAIDELNSILNRYLNDLGNTFDQITQRQQGLSILQADVAELEQTIKASETFILEEQEQINQQLKVIVVVMLVFLTTFLASNYWLMRSVVLSPLRKLRDAFVSLVQEGRVDNITGISPKTELGEISSSFNQMVNKLAEEDKQKAEQLSLVANAMETMESQAYQILTSSNSTSEQLTAVDNIMTELSQVTEVVNTLSHQVVENAQATQQAMGESQQMATEVLTASDATNQAATSGKNAIQSLSQSVESVGLIVDVISSIADQTNLLALNAAIEAARAGEHGRGFSVVADEVRQLAGKTQDSLNQVSQRLEQLNQASQDLTDTIFDIEQASTKQKDIALSLKNNAEVVVEQAVTSAQVSQNSLTHINEQRTHFTRFETAMVQVNEEVNLSKSRAKTISDDVAQQVKDISKTLQ</sequence>
<dbReference type="Proteomes" id="UP001157133">
    <property type="component" value="Unassembled WGS sequence"/>
</dbReference>
<keyword evidence="10" id="KW-1185">Reference proteome</keyword>
<evidence type="ECO:0000256" key="5">
    <source>
        <dbReference type="SAM" id="Coils"/>
    </source>
</evidence>
<evidence type="ECO:0000256" key="6">
    <source>
        <dbReference type="SAM" id="Phobius"/>
    </source>
</evidence>
<feature type="transmembrane region" description="Helical" evidence="6">
    <location>
        <begin position="299"/>
        <end position="319"/>
    </location>
</feature>
<dbReference type="SMART" id="SM00283">
    <property type="entry name" value="MA"/>
    <property type="match status" value="1"/>
</dbReference>
<evidence type="ECO:0000313" key="9">
    <source>
        <dbReference type="EMBL" id="GLX82188.1"/>
    </source>
</evidence>
<dbReference type="InterPro" id="IPR003660">
    <property type="entry name" value="HAMP_dom"/>
</dbReference>
<organism evidence="9 10">
    <name type="scientific">Thalassotalea eurytherma</name>
    <dbReference type="NCBI Taxonomy" id="1144278"/>
    <lineage>
        <taxon>Bacteria</taxon>
        <taxon>Pseudomonadati</taxon>
        <taxon>Pseudomonadota</taxon>
        <taxon>Gammaproteobacteria</taxon>
        <taxon>Alteromonadales</taxon>
        <taxon>Colwelliaceae</taxon>
        <taxon>Thalassotalea</taxon>
    </lineage>
</organism>
<dbReference type="Gene3D" id="6.10.340.10">
    <property type="match status" value="1"/>
</dbReference>
<feature type="domain" description="Methyl-accepting transducer" evidence="7">
    <location>
        <begin position="401"/>
        <end position="640"/>
    </location>
</feature>